<name>A0AA42HXF7_9BURK</name>
<organism evidence="2 3">
    <name type="scientific">Comamonas aquatica</name>
    <dbReference type="NCBI Taxonomy" id="225991"/>
    <lineage>
        <taxon>Bacteria</taxon>
        <taxon>Pseudomonadati</taxon>
        <taxon>Pseudomonadota</taxon>
        <taxon>Betaproteobacteria</taxon>
        <taxon>Burkholderiales</taxon>
        <taxon>Comamonadaceae</taxon>
        <taxon>Comamonas</taxon>
    </lineage>
</organism>
<comment type="caution">
    <text evidence="2">The sequence shown here is derived from an EMBL/GenBank/DDBJ whole genome shotgun (WGS) entry which is preliminary data.</text>
</comment>
<evidence type="ECO:0000313" key="2">
    <source>
        <dbReference type="EMBL" id="MDH0361980.1"/>
    </source>
</evidence>
<sequence>MDHETSHTAWSDQEVAVVVRCYLDMLTLELAGQRYRKSTYREQVLAQLFGQRSAGAVEFKYCNISAVMQLLQYPSIQGYKPRNNFQKSLLQEVEQQVMRHPHLAATVQAAVTLPAHTLPHPAFDHAWQAAPEATHQVSETNAAYAVRSPARRDYLAQEARNQALGLAGEEFVVGYERWKLQRHGLPGLADRVEHVAVTLGDGLGFDVRSFDLDGQECWIEVKTTSFAKNTPFYVTHNELATSQAEAEKFQLYRVFEFRRQPKFFALPSNIASHCTLDPVTYRASL</sequence>
<dbReference type="RefSeq" id="WP_279848319.1">
    <property type="nucleotide sequence ID" value="NZ_CAURON010000059.1"/>
</dbReference>
<proteinExistence type="predicted"/>
<evidence type="ECO:0000259" key="1">
    <source>
        <dbReference type="Pfam" id="PF13020"/>
    </source>
</evidence>
<dbReference type="EMBL" id="JAODZU010000002">
    <property type="protein sequence ID" value="MDH0361980.1"/>
    <property type="molecule type" value="Genomic_DNA"/>
</dbReference>
<reference evidence="2" key="1">
    <citation type="submission" date="2022-09" db="EMBL/GenBank/DDBJ databases">
        <title>Intensive care unit water sources are persistently colonized with multi-drug resistant bacteria and are the site of extensive horizontal gene transfer of antibiotic resistance genes.</title>
        <authorList>
            <person name="Diorio-Toth L."/>
        </authorList>
    </citation>
    <scope>NUCLEOTIDE SEQUENCE</scope>
    <source>
        <strain evidence="2">GD04130</strain>
    </source>
</reference>
<dbReference type="AlphaFoldDB" id="A0AA42HXF7"/>
<accession>A0AA42HXF7</accession>
<gene>
    <name evidence="2" type="ORF">N7330_02755</name>
</gene>
<dbReference type="Pfam" id="PF13020">
    <property type="entry name" value="NOV_C"/>
    <property type="match status" value="1"/>
</dbReference>
<dbReference type="Proteomes" id="UP001158297">
    <property type="component" value="Unassembled WGS sequence"/>
</dbReference>
<evidence type="ECO:0000313" key="3">
    <source>
        <dbReference type="Proteomes" id="UP001158297"/>
    </source>
</evidence>
<feature type="domain" description="Protein NO VEIN C-terminal" evidence="1">
    <location>
        <begin position="168"/>
        <end position="265"/>
    </location>
</feature>
<dbReference type="InterPro" id="IPR024975">
    <property type="entry name" value="NOV_C"/>
</dbReference>
<protein>
    <submittedName>
        <fullName evidence="2">DUF3883 domain-containing protein</fullName>
    </submittedName>
</protein>